<evidence type="ECO:0000313" key="2">
    <source>
        <dbReference type="EMBL" id="AFZ36118.1"/>
    </source>
</evidence>
<keyword evidence="3" id="KW-1185">Reference proteome</keyword>
<keyword evidence="1" id="KW-0812">Transmembrane</keyword>
<keyword evidence="1" id="KW-1133">Transmembrane helix</keyword>
<protein>
    <recommendedName>
        <fullName evidence="4">Integral membrane protein</fullName>
    </recommendedName>
</protein>
<evidence type="ECO:0000256" key="1">
    <source>
        <dbReference type="SAM" id="Phobius"/>
    </source>
</evidence>
<keyword evidence="1" id="KW-0472">Membrane</keyword>
<feature type="transmembrane region" description="Helical" evidence="1">
    <location>
        <begin position="60"/>
        <end position="82"/>
    </location>
</feature>
<dbReference type="EMBL" id="CP003653">
    <property type="protein sequence ID" value="AFZ36118.1"/>
    <property type="molecule type" value="Genomic_DNA"/>
</dbReference>
<feature type="transmembrane region" description="Helical" evidence="1">
    <location>
        <begin position="174"/>
        <end position="193"/>
    </location>
</feature>
<dbReference type="STRING" id="111780.Sta7437_2587"/>
<dbReference type="AlphaFoldDB" id="K9XUA8"/>
<dbReference type="PANTHER" id="PTHR36716">
    <property type="entry name" value="F3H9.20 PROTEIN"/>
    <property type="match status" value="1"/>
</dbReference>
<dbReference type="KEGG" id="scs:Sta7437_2587"/>
<dbReference type="Proteomes" id="UP000010473">
    <property type="component" value="Chromosome"/>
</dbReference>
<feature type="transmembrane region" description="Helical" evidence="1">
    <location>
        <begin position="120"/>
        <end position="138"/>
    </location>
</feature>
<dbReference type="OrthoDB" id="458254at2"/>
<feature type="transmembrane region" description="Helical" evidence="1">
    <location>
        <begin position="30"/>
        <end position="54"/>
    </location>
</feature>
<organism evidence="2 3">
    <name type="scientific">Stanieria cyanosphaera (strain ATCC 29371 / PCC 7437)</name>
    <dbReference type="NCBI Taxonomy" id="111780"/>
    <lineage>
        <taxon>Bacteria</taxon>
        <taxon>Bacillati</taxon>
        <taxon>Cyanobacteriota</taxon>
        <taxon>Cyanophyceae</taxon>
        <taxon>Pleurocapsales</taxon>
        <taxon>Dermocarpellaceae</taxon>
        <taxon>Stanieria</taxon>
    </lineage>
</organism>
<dbReference type="PATRIC" id="fig|111780.3.peg.2691"/>
<dbReference type="PANTHER" id="PTHR36716:SF2">
    <property type="entry name" value="F3H9.20 PROTEIN"/>
    <property type="match status" value="1"/>
</dbReference>
<accession>K9XUA8</accession>
<evidence type="ECO:0008006" key="4">
    <source>
        <dbReference type="Google" id="ProtNLM"/>
    </source>
</evidence>
<feature type="transmembrane region" description="Helical" evidence="1">
    <location>
        <begin position="89"/>
        <end position="108"/>
    </location>
</feature>
<dbReference type="InterPro" id="IPR019275">
    <property type="entry name" value="DUF2301"/>
</dbReference>
<sequence>MTSTTFAQPQIYQGQFGEYTITKSDRIGVVIYRFGLVLAAICLIISSNLLFIQGQQAVNIITPLFVIFSIGLGISLVTIHIYLAVLHRVLQACLLIGSIASIIIAWQIDEPLALYVYHHPITLFGIGFTFVALTGIYFKEAFCFNRLETKFLTIIVPFLLLGHLLGWLPLGIEQILLAMWTILFTIFAVRKMIQPIDPDIGDKSVFTYLKEKKSVTN</sequence>
<proteinExistence type="predicted"/>
<dbReference type="eggNOG" id="COG5413">
    <property type="taxonomic scope" value="Bacteria"/>
</dbReference>
<gene>
    <name evidence="2" type="ordered locus">Sta7437_2587</name>
</gene>
<evidence type="ECO:0000313" key="3">
    <source>
        <dbReference type="Proteomes" id="UP000010473"/>
    </source>
</evidence>
<name>K9XUA8_STAC7</name>
<reference evidence="3" key="1">
    <citation type="journal article" date="2013" name="Proc. Natl. Acad. Sci. U.S.A.">
        <title>Improving the coverage of the cyanobacterial phylum using diversity-driven genome sequencing.</title>
        <authorList>
            <person name="Shih P.M."/>
            <person name="Wu D."/>
            <person name="Latifi A."/>
            <person name="Axen S.D."/>
            <person name="Fewer D.P."/>
            <person name="Talla E."/>
            <person name="Calteau A."/>
            <person name="Cai F."/>
            <person name="Tandeau de Marsac N."/>
            <person name="Rippka R."/>
            <person name="Herdman M."/>
            <person name="Sivonen K."/>
            <person name="Coursin T."/>
            <person name="Laurent T."/>
            <person name="Goodwin L."/>
            <person name="Nolan M."/>
            <person name="Davenport K.W."/>
            <person name="Han C.S."/>
            <person name="Rubin E.M."/>
            <person name="Eisen J.A."/>
            <person name="Woyke T."/>
            <person name="Gugger M."/>
            <person name="Kerfeld C.A."/>
        </authorList>
    </citation>
    <scope>NUCLEOTIDE SEQUENCE [LARGE SCALE GENOMIC DNA]</scope>
    <source>
        <strain evidence="3">ATCC 29371 / PCC 7437</strain>
    </source>
</reference>
<dbReference type="RefSeq" id="WP_015193786.1">
    <property type="nucleotide sequence ID" value="NC_019748.1"/>
</dbReference>
<dbReference type="Pfam" id="PF10063">
    <property type="entry name" value="DUF2301"/>
    <property type="match status" value="1"/>
</dbReference>
<dbReference type="HOGENOM" id="CLU_078357_0_0_3"/>
<feature type="transmembrane region" description="Helical" evidence="1">
    <location>
        <begin position="150"/>
        <end position="168"/>
    </location>
</feature>